<feature type="domain" description="UspA" evidence="2">
    <location>
        <begin position="1"/>
        <end position="146"/>
    </location>
</feature>
<accession>A0ABT8DQ92</accession>
<dbReference type="EMBL" id="JAUHHC010000002">
    <property type="protein sequence ID" value="MDN3920166.1"/>
    <property type="molecule type" value="Genomic_DNA"/>
</dbReference>
<gene>
    <name evidence="3" type="ORF">QWJ38_07720</name>
</gene>
<evidence type="ECO:0000256" key="1">
    <source>
        <dbReference type="ARBA" id="ARBA00008791"/>
    </source>
</evidence>
<dbReference type="Pfam" id="PF00582">
    <property type="entry name" value="Usp"/>
    <property type="match status" value="1"/>
</dbReference>
<comment type="similarity">
    <text evidence="1">Belongs to the universal stress protein A family.</text>
</comment>
<dbReference type="RefSeq" id="WP_290358475.1">
    <property type="nucleotide sequence ID" value="NZ_JAUHHC010000002.1"/>
</dbReference>
<dbReference type="InterPro" id="IPR006015">
    <property type="entry name" value="Universal_stress_UspA"/>
</dbReference>
<keyword evidence="4" id="KW-1185">Reference proteome</keyword>
<comment type="caution">
    <text evidence="3">The sequence shown here is derived from an EMBL/GenBank/DDBJ whole genome shotgun (WGS) entry which is preliminary data.</text>
</comment>
<evidence type="ECO:0000313" key="3">
    <source>
        <dbReference type="EMBL" id="MDN3920166.1"/>
    </source>
</evidence>
<dbReference type="PANTHER" id="PTHR46268:SF6">
    <property type="entry name" value="UNIVERSAL STRESS PROTEIN UP12"/>
    <property type="match status" value="1"/>
</dbReference>
<evidence type="ECO:0000313" key="4">
    <source>
        <dbReference type="Proteomes" id="UP001228044"/>
    </source>
</evidence>
<dbReference type="PRINTS" id="PR01438">
    <property type="entry name" value="UNVRSLSTRESS"/>
</dbReference>
<dbReference type="InterPro" id="IPR006016">
    <property type="entry name" value="UspA"/>
</dbReference>
<dbReference type="PANTHER" id="PTHR46268">
    <property type="entry name" value="STRESS RESPONSE PROTEIN NHAX"/>
    <property type="match status" value="1"/>
</dbReference>
<dbReference type="Gene3D" id="3.40.50.620">
    <property type="entry name" value="HUPs"/>
    <property type="match status" value="1"/>
</dbReference>
<reference evidence="3 4" key="1">
    <citation type="submission" date="2023-06" db="EMBL/GenBank/DDBJ databases">
        <title>Pelomonas sp. PFR6 16S ribosomal RNA gene Genome sequencing and assembly.</title>
        <authorList>
            <person name="Woo H."/>
        </authorList>
    </citation>
    <scope>NUCLEOTIDE SEQUENCE [LARGE SCALE GENOMIC DNA]</scope>
    <source>
        <strain evidence="3 4">PFR6</strain>
    </source>
</reference>
<evidence type="ECO:0000259" key="2">
    <source>
        <dbReference type="Pfam" id="PF00582"/>
    </source>
</evidence>
<dbReference type="SUPFAM" id="SSF52402">
    <property type="entry name" value="Adenine nucleotide alpha hydrolases-like"/>
    <property type="match status" value="1"/>
</dbReference>
<name>A0ABT8DQ92_9BURK</name>
<dbReference type="InterPro" id="IPR014729">
    <property type="entry name" value="Rossmann-like_a/b/a_fold"/>
</dbReference>
<organism evidence="3 4">
    <name type="scientific">Roseateles violae</name>
    <dbReference type="NCBI Taxonomy" id="3058042"/>
    <lineage>
        <taxon>Bacteria</taxon>
        <taxon>Pseudomonadati</taxon>
        <taxon>Pseudomonadota</taxon>
        <taxon>Betaproteobacteria</taxon>
        <taxon>Burkholderiales</taxon>
        <taxon>Sphaerotilaceae</taxon>
        <taxon>Roseateles</taxon>
    </lineage>
</organism>
<protein>
    <submittedName>
        <fullName evidence="3">Universal stress protein</fullName>
    </submittedName>
</protein>
<proteinExistence type="inferred from homology"/>
<dbReference type="Proteomes" id="UP001228044">
    <property type="component" value="Unassembled WGS sequence"/>
</dbReference>
<sequence length="150" mass="15709">MYSKILVPIDGSETADKGLAEALRLAGLSGGRIRLLHIIDLQPLAGYPTVGMGLSAELIEMVRRGGKDLLAKTQAQVEANGLPVEAVLLESMGERVSDLVVRAAADWGAEIIVLGTHGRRGLGRALMGSDAELIVRHAAMPVLLVRGGPA</sequence>
<dbReference type="CDD" id="cd00293">
    <property type="entry name" value="USP-like"/>
    <property type="match status" value="1"/>
</dbReference>